<evidence type="ECO:0000259" key="1">
    <source>
        <dbReference type="PROSITE" id="PS50011"/>
    </source>
</evidence>
<dbReference type="STRING" id="133412.A0A1R1XL20"/>
<dbReference type="AlphaFoldDB" id="A0A1R1XL20"/>
<protein>
    <submittedName>
        <fullName evidence="2">Putative inactive serine/threonine-protein kinase scy1</fullName>
    </submittedName>
</protein>
<dbReference type="EMBL" id="LSSN01002716">
    <property type="protein sequence ID" value="OMJ15314.1"/>
    <property type="molecule type" value="Genomic_DNA"/>
</dbReference>
<keyword evidence="2" id="KW-0808">Transferase</keyword>
<keyword evidence="3" id="KW-1185">Reference proteome</keyword>
<dbReference type="InterPro" id="IPR000719">
    <property type="entry name" value="Prot_kinase_dom"/>
</dbReference>
<dbReference type="GO" id="GO:0004672">
    <property type="term" value="F:protein kinase activity"/>
    <property type="evidence" value="ECO:0007669"/>
    <property type="project" value="InterPro"/>
</dbReference>
<dbReference type="PANTHER" id="PTHR12984">
    <property type="entry name" value="SCY1-RELATED S/T PROTEIN KINASE-LIKE"/>
    <property type="match status" value="1"/>
</dbReference>
<dbReference type="Gene3D" id="1.10.510.10">
    <property type="entry name" value="Transferase(Phosphotransferase) domain 1"/>
    <property type="match status" value="1"/>
</dbReference>
<name>A0A1R1XL20_9FUNG</name>
<proteinExistence type="predicted"/>
<dbReference type="Gene3D" id="3.30.200.20">
    <property type="entry name" value="Phosphorylase Kinase, domain 1"/>
    <property type="match status" value="1"/>
</dbReference>
<reference evidence="2 3" key="1">
    <citation type="submission" date="2017-01" db="EMBL/GenBank/DDBJ databases">
        <authorList>
            <person name="Mah S.A."/>
            <person name="Swanson W.J."/>
            <person name="Moy G.W."/>
            <person name="Vacquier V.D."/>
        </authorList>
    </citation>
    <scope>NUCLEOTIDE SEQUENCE [LARGE SCALE GENOMIC DNA]</scope>
    <source>
        <strain evidence="2 3">GSMNP</strain>
    </source>
</reference>
<dbReference type="OrthoDB" id="447103at2759"/>
<dbReference type="PANTHER" id="PTHR12984:SF3">
    <property type="entry name" value="N-TERMINAL KINASE-LIKE PROTEIN"/>
    <property type="match status" value="1"/>
</dbReference>
<gene>
    <name evidence="2" type="ORF">AYI70_g7353</name>
</gene>
<dbReference type="Proteomes" id="UP000187283">
    <property type="component" value="Unassembled WGS sequence"/>
</dbReference>
<accession>A0A1R1XL20</accession>
<keyword evidence="2" id="KW-0418">Kinase</keyword>
<organism evidence="2 3">
    <name type="scientific">Smittium culicis</name>
    <dbReference type="NCBI Taxonomy" id="133412"/>
    <lineage>
        <taxon>Eukaryota</taxon>
        <taxon>Fungi</taxon>
        <taxon>Fungi incertae sedis</taxon>
        <taxon>Zoopagomycota</taxon>
        <taxon>Kickxellomycotina</taxon>
        <taxon>Harpellomycetes</taxon>
        <taxon>Harpellales</taxon>
        <taxon>Legeriomycetaceae</taxon>
        <taxon>Smittium</taxon>
    </lineage>
</organism>
<sequence length="191" mass="21659">MSNSAVPGKDLILLREDNKLPVSIFIFKKDGNNTKLEAAQNALKRIKTLRHPDFLQYFDSAETSEAIYIATELVTPLVNMSFSDVNSDSIVWGLFKLCVNTLKKILNIQFIEHICRGIKFLNEDCKLIHGNIQLASIYVARSGDWKIFGFELLDSLDEPRPKFMNANSLGYKYSEISSPEVKANNLNIIEQ</sequence>
<dbReference type="GO" id="GO:0005524">
    <property type="term" value="F:ATP binding"/>
    <property type="evidence" value="ECO:0007669"/>
    <property type="project" value="InterPro"/>
</dbReference>
<evidence type="ECO:0000313" key="3">
    <source>
        <dbReference type="Proteomes" id="UP000187283"/>
    </source>
</evidence>
<evidence type="ECO:0000313" key="2">
    <source>
        <dbReference type="EMBL" id="OMJ15314.1"/>
    </source>
</evidence>
<dbReference type="InterPro" id="IPR001245">
    <property type="entry name" value="Ser-Thr/Tyr_kinase_cat_dom"/>
</dbReference>
<dbReference type="SUPFAM" id="SSF56112">
    <property type="entry name" value="Protein kinase-like (PK-like)"/>
    <property type="match status" value="1"/>
</dbReference>
<comment type="caution">
    <text evidence="2">The sequence shown here is derived from an EMBL/GenBank/DDBJ whole genome shotgun (WGS) entry which is preliminary data.</text>
</comment>
<feature type="domain" description="Protein kinase" evidence="1">
    <location>
        <begin position="1"/>
        <end position="191"/>
    </location>
</feature>
<dbReference type="InterPro" id="IPR051177">
    <property type="entry name" value="CIK-Related_Protein"/>
</dbReference>
<dbReference type="PROSITE" id="PS50011">
    <property type="entry name" value="PROTEIN_KINASE_DOM"/>
    <property type="match status" value="1"/>
</dbReference>
<dbReference type="InterPro" id="IPR011009">
    <property type="entry name" value="Kinase-like_dom_sf"/>
</dbReference>
<dbReference type="Pfam" id="PF07714">
    <property type="entry name" value="PK_Tyr_Ser-Thr"/>
    <property type="match status" value="1"/>
</dbReference>